<accession>A0ABW2MTV9</accession>
<name>A0ABW2MTV9_9FLAO</name>
<keyword evidence="1" id="KW-0472">Membrane</keyword>
<feature type="transmembrane region" description="Helical" evidence="1">
    <location>
        <begin position="7"/>
        <end position="25"/>
    </location>
</feature>
<organism evidence="2 3">
    <name type="scientific">Jejudonia soesokkakensis</name>
    <dbReference type="NCBI Taxonomy" id="1323432"/>
    <lineage>
        <taxon>Bacteria</taxon>
        <taxon>Pseudomonadati</taxon>
        <taxon>Bacteroidota</taxon>
        <taxon>Flavobacteriia</taxon>
        <taxon>Flavobacteriales</taxon>
        <taxon>Flavobacteriaceae</taxon>
        <taxon>Jejudonia</taxon>
    </lineage>
</organism>
<keyword evidence="1" id="KW-1133">Transmembrane helix</keyword>
<evidence type="ECO:0000256" key="1">
    <source>
        <dbReference type="SAM" id="Phobius"/>
    </source>
</evidence>
<evidence type="ECO:0000313" key="2">
    <source>
        <dbReference type="EMBL" id="MFC7358387.1"/>
    </source>
</evidence>
<evidence type="ECO:0000313" key="3">
    <source>
        <dbReference type="Proteomes" id="UP001596415"/>
    </source>
</evidence>
<protein>
    <recommendedName>
        <fullName evidence="4">DUF1328 domain-containing protein</fullName>
    </recommendedName>
</protein>
<feature type="transmembrane region" description="Helical" evidence="1">
    <location>
        <begin position="31"/>
        <end position="52"/>
    </location>
</feature>
<dbReference type="RefSeq" id="WP_380218351.1">
    <property type="nucleotide sequence ID" value="NZ_JBHTBN010000006.1"/>
</dbReference>
<keyword evidence="1" id="KW-0812">Transmembrane</keyword>
<comment type="caution">
    <text evidence="2">The sequence shown here is derived from an EMBL/GenBank/DDBJ whole genome shotgun (WGS) entry which is preliminary data.</text>
</comment>
<keyword evidence="3" id="KW-1185">Reference proteome</keyword>
<dbReference type="Proteomes" id="UP001596415">
    <property type="component" value="Unassembled WGS sequence"/>
</dbReference>
<gene>
    <name evidence="2" type="ORF">ACFQO1_11865</name>
</gene>
<dbReference type="EMBL" id="JBHTBN010000006">
    <property type="protein sequence ID" value="MFC7358387.1"/>
    <property type="molecule type" value="Genomic_DNA"/>
</dbReference>
<reference evidence="3" key="1">
    <citation type="journal article" date="2019" name="Int. J. Syst. Evol. Microbiol.">
        <title>The Global Catalogue of Microorganisms (GCM) 10K type strain sequencing project: providing services to taxonomists for standard genome sequencing and annotation.</title>
        <authorList>
            <consortium name="The Broad Institute Genomics Platform"/>
            <consortium name="The Broad Institute Genome Sequencing Center for Infectious Disease"/>
            <person name="Wu L."/>
            <person name="Ma J."/>
        </authorList>
    </citation>
    <scope>NUCLEOTIDE SEQUENCE [LARGE SCALE GENOMIC DNA]</scope>
    <source>
        <strain evidence="3">CGMCC 1.16306</strain>
    </source>
</reference>
<evidence type="ECO:0008006" key="4">
    <source>
        <dbReference type="Google" id="ProtNLM"/>
    </source>
</evidence>
<proteinExistence type="predicted"/>
<sequence>MKKYTIHFLLVTITTALLGFTGLEFTGDSFIRFTCLLSFIGLMVSCLDSVLLSRKKRKANKAARTEKIRVEN</sequence>